<feature type="domain" description="C2H2-type" evidence="9">
    <location>
        <begin position="6"/>
        <end position="35"/>
    </location>
</feature>
<evidence type="ECO:0000259" key="9">
    <source>
        <dbReference type="PROSITE" id="PS50157"/>
    </source>
</evidence>
<keyword evidence="3 6" id="KW-0863">Zinc-finger</keyword>
<name>A0A7R9M264_9ACAR</name>
<dbReference type="Proteomes" id="UP000728032">
    <property type="component" value="Unassembled WGS sequence"/>
</dbReference>
<dbReference type="SUPFAM" id="SSF57667">
    <property type="entry name" value="beta-beta-alpha zinc fingers"/>
    <property type="match status" value="2"/>
</dbReference>
<feature type="domain" description="C2H2-type" evidence="9">
    <location>
        <begin position="69"/>
        <end position="98"/>
    </location>
</feature>
<feature type="region of interest" description="Disordered" evidence="7">
    <location>
        <begin position="246"/>
        <end position="270"/>
    </location>
</feature>
<feature type="compositionally biased region" description="Acidic residues" evidence="7">
    <location>
        <begin position="252"/>
        <end position="265"/>
    </location>
</feature>
<dbReference type="GO" id="GO:0008270">
    <property type="term" value="F:zinc ion binding"/>
    <property type="evidence" value="ECO:0007669"/>
    <property type="project" value="UniProtKB-KW"/>
</dbReference>
<feature type="transmembrane region" description="Helical" evidence="8">
    <location>
        <begin position="106"/>
        <end position="125"/>
    </location>
</feature>
<protein>
    <recommendedName>
        <fullName evidence="9">C2H2-type domain-containing protein</fullName>
    </recommendedName>
</protein>
<sequence>MNRGKYRCDYNGCGKTFTCPHALVIHRRSHTGEKPFKCDGDGGNCAASFSSKNGLTSHKLNVHSNRRTFTCDADNCGKSFKSNARLRAHRGVHSAEKRYSHNKKQLIMSQLLVLSLLGLCALAIVTADEGGHHKGGHGGGGRGKGGHGMMNPLMGTGMAMELMQLGKDSENICTDANMVDTKLDTFREETAKCGAANDDCDKEAEDVTSKVTKVENKKVVKFLCSKKYTECQKKKMEEMKKLWQAHKKGGDGDEEGGEGEAAEGAEEAKKMKAEWQKKKKAYKCTDLNSTVIQMKGSPLMPVPCLINL</sequence>
<gene>
    <name evidence="10" type="ORF">ONB1V03_LOCUS8876</name>
</gene>
<dbReference type="EMBL" id="CAJPVJ010005280">
    <property type="protein sequence ID" value="CAG2169398.1"/>
    <property type="molecule type" value="Genomic_DNA"/>
</dbReference>
<dbReference type="PANTHER" id="PTHR23235:SF142">
    <property type="entry name" value="ZINC FINGER PROTEIN 384"/>
    <property type="match status" value="1"/>
</dbReference>
<dbReference type="OrthoDB" id="6145499at2759"/>
<evidence type="ECO:0000256" key="7">
    <source>
        <dbReference type="SAM" id="MobiDB-lite"/>
    </source>
</evidence>
<dbReference type="PROSITE" id="PS00028">
    <property type="entry name" value="ZINC_FINGER_C2H2_1"/>
    <property type="match status" value="2"/>
</dbReference>
<dbReference type="InterPro" id="IPR013087">
    <property type="entry name" value="Znf_C2H2_type"/>
</dbReference>
<dbReference type="PANTHER" id="PTHR23235">
    <property type="entry name" value="KRUEPPEL-LIKE TRANSCRIPTION FACTOR"/>
    <property type="match status" value="1"/>
</dbReference>
<evidence type="ECO:0000313" key="11">
    <source>
        <dbReference type="Proteomes" id="UP000728032"/>
    </source>
</evidence>
<proteinExistence type="predicted"/>
<dbReference type="AlphaFoldDB" id="A0A7R9M264"/>
<evidence type="ECO:0000256" key="4">
    <source>
        <dbReference type="ARBA" id="ARBA00022833"/>
    </source>
</evidence>
<dbReference type="SMART" id="SM00355">
    <property type="entry name" value="ZnF_C2H2"/>
    <property type="match status" value="3"/>
</dbReference>
<accession>A0A7R9M264</accession>
<keyword evidence="4" id="KW-0862">Zinc</keyword>
<evidence type="ECO:0000256" key="5">
    <source>
        <dbReference type="ARBA" id="ARBA00023242"/>
    </source>
</evidence>
<evidence type="ECO:0000256" key="3">
    <source>
        <dbReference type="ARBA" id="ARBA00022771"/>
    </source>
</evidence>
<dbReference type="GO" id="GO:0000981">
    <property type="term" value="F:DNA-binding transcription factor activity, RNA polymerase II-specific"/>
    <property type="evidence" value="ECO:0007669"/>
    <property type="project" value="TreeGrafter"/>
</dbReference>
<evidence type="ECO:0000313" key="10">
    <source>
        <dbReference type="EMBL" id="CAD7652211.1"/>
    </source>
</evidence>
<evidence type="ECO:0000256" key="2">
    <source>
        <dbReference type="ARBA" id="ARBA00022737"/>
    </source>
</evidence>
<evidence type="ECO:0000256" key="6">
    <source>
        <dbReference type="PROSITE-ProRule" id="PRU00042"/>
    </source>
</evidence>
<keyword evidence="5" id="KW-0539">Nucleus</keyword>
<dbReference type="Pfam" id="PF00096">
    <property type="entry name" value="zf-C2H2"/>
    <property type="match status" value="1"/>
</dbReference>
<reference evidence="10" key="1">
    <citation type="submission" date="2020-11" db="EMBL/GenBank/DDBJ databases">
        <authorList>
            <person name="Tran Van P."/>
        </authorList>
    </citation>
    <scope>NUCLEOTIDE SEQUENCE</scope>
</reference>
<dbReference type="FunFam" id="3.30.160.60:FF:000072">
    <property type="entry name" value="zinc finger protein 143 isoform X1"/>
    <property type="match status" value="1"/>
</dbReference>
<evidence type="ECO:0000256" key="8">
    <source>
        <dbReference type="SAM" id="Phobius"/>
    </source>
</evidence>
<dbReference type="GO" id="GO:0000978">
    <property type="term" value="F:RNA polymerase II cis-regulatory region sequence-specific DNA binding"/>
    <property type="evidence" value="ECO:0007669"/>
    <property type="project" value="TreeGrafter"/>
</dbReference>
<dbReference type="EMBL" id="OC920105">
    <property type="protein sequence ID" value="CAD7652211.1"/>
    <property type="molecule type" value="Genomic_DNA"/>
</dbReference>
<keyword evidence="1" id="KW-0479">Metal-binding</keyword>
<keyword evidence="11" id="KW-1185">Reference proteome</keyword>
<keyword evidence="8" id="KW-1133">Transmembrane helix</keyword>
<keyword evidence="8" id="KW-0472">Membrane</keyword>
<organism evidence="10">
    <name type="scientific">Oppiella nova</name>
    <dbReference type="NCBI Taxonomy" id="334625"/>
    <lineage>
        <taxon>Eukaryota</taxon>
        <taxon>Metazoa</taxon>
        <taxon>Ecdysozoa</taxon>
        <taxon>Arthropoda</taxon>
        <taxon>Chelicerata</taxon>
        <taxon>Arachnida</taxon>
        <taxon>Acari</taxon>
        <taxon>Acariformes</taxon>
        <taxon>Sarcoptiformes</taxon>
        <taxon>Oribatida</taxon>
        <taxon>Brachypylina</taxon>
        <taxon>Oppioidea</taxon>
        <taxon>Oppiidae</taxon>
        <taxon>Oppiella</taxon>
    </lineage>
</organism>
<feature type="domain" description="C2H2-type" evidence="9">
    <location>
        <begin position="36"/>
        <end position="68"/>
    </location>
</feature>
<evidence type="ECO:0000256" key="1">
    <source>
        <dbReference type="ARBA" id="ARBA00022723"/>
    </source>
</evidence>
<keyword evidence="2" id="KW-0677">Repeat</keyword>
<dbReference type="PROSITE" id="PS50157">
    <property type="entry name" value="ZINC_FINGER_C2H2_2"/>
    <property type="match status" value="3"/>
</dbReference>
<dbReference type="Gene3D" id="3.30.160.60">
    <property type="entry name" value="Classic Zinc Finger"/>
    <property type="match status" value="3"/>
</dbReference>
<keyword evidence="8" id="KW-0812">Transmembrane</keyword>
<dbReference type="InterPro" id="IPR036236">
    <property type="entry name" value="Znf_C2H2_sf"/>
</dbReference>